<dbReference type="Proteomes" id="UP000295096">
    <property type="component" value="Unassembled WGS sequence"/>
</dbReference>
<gene>
    <name evidence="3" type="ORF">E2C06_19665</name>
</gene>
<feature type="region of interest" description="Disordered" evidence="2">
    <location>
        <begin position="1"/>
        <end position="32"/>
    </location>
</feature>
<comment type="caution">
    <text evidence="3">The sequence shown here is derived from an EMBL/GenBank/DDBJ whole genome shotgun (WGS) entry which is preliminary data.</text>
</comment>
<dbReference type="OrthoDB" id="7277603at2"/>
<protein>
    <submittedName>
        <fullName evidence="3">Type II toxin-antitoxin system Phd/YefM family antitoxin</fullName>
    </submittedName>
</protein>
<accession>A0A4R5QCH4</accession>
<sequence>MAPGMAGWRMDEDQAIRSGSVEHPAPGLEGQPRFDMAPVEVAVPKLLDHAVGGPVVLTRHGTEAYVLLPLDVWRRVWGAIARPPVIEAEREPPAAPAEEA</sequence>
<evidence type="ECO:0000313" key="4">
    <source>
        <dbReference type="Proteomes" id="UP000295096"/>
    </source>
</evidence>
<evidence type="ECO:0000313" key="3">
    <source>
        <dbReference type="EMBL" id="TDH60842.1"/>
    </source>
</evidence>
<evidence type="ECO:0000256" key="2">
    <source>
        <dbReference type="SAM" id="MobiDB-lite"/>
    </source>
</evidence>
<dbReference type="SUPFAM" id="SSF143120">
    <property type="entry name" value="YefM-like"/>
    <property type="match status" value="1"/>
</dbReference>
<keyword evidence="4" id="KW-1185">Reference proteome</keyword>
<dbReference type="AlphaFoldDB" id="A0A4R5QCH4"/>
<organism evidence="3 4">
    <name type="scientific">Dankookia rubra</name>
    <dbReference type="NCBI Taxonomy" id="1442381"/>
    <lineage>
        <taxon>Bacteria</taxon>
        <taxon>Pseudomonadati</taxon>
        <taxon>Pseudomonadota</taxon>
        <taxon>Alphaproteobacteria</taxon>
        <taxon>Acetobacterales</taxon>
        <taxon>Roseomonadaceae</taxon>
        <taxon>Dankookia</taxon>
    </lineage>
</organism>
<comment type="similarity">
    <text evidence="1">Belongs to the phD/YefM antitoxin family.</text>
</comment>
<dbReference type="InterPro" id="IPR036165">
    <property type="entry name" value="YefM-like_sf"/>
</dbReference>
<dbReference type="EMBL" id="SMSJ01000030">
    <property type="protein sequence ID" value="TDH60842.1"/>
    <property type="molecule type" value="Genomic_DNA"/>
</dbReference>
<reference evidence="3 4" key="1">
    <citation type="journal article" date="2016" name="J. Microbiol.">
        <title>Dankookia rubra gen. nov., sp. nov., an alphaproteobacterium isolated from sediment of a shallow stream.</title>
        <authorList>
            <person name="Kim W.H."/>
            <person name="Kim D.H."/>
            <person name="Kang K."/>
            <person name="Ahn T.Y."/>
        </authorList>
    </citation>
    <scope>NUCLEOTIDE SEQUENCE [LARGE SCALE GENOMIC DNA]</scope>
    <source>
        <strain evidence="3 4">JCM30602</strain>
    </source>
</reference>
<proteinExistence type="inferred from homology"/>
<evidence type="ECO:0000256" key="1">
    <source>
        <dbReference type="ARBA" id="ARBA00009981"/>
    </source>
</evidence>
<dbReference type="Gene3D" id="3.40.1620.10">
    <property type="entry name" value="YefM-like domain"/>
    <property type="match status" value="1"/>
</dbReference>
<name>A0A4R5QCH4_9PROT</name>
<dbReference type="RefSeq" id="WP_133290320.1">
    <property type="nucleotide sequence ID" value="NZ_SMSJ01000030.1"/>
</dbReference>